<dbReference type="InterPro" id="IPR003594">
    <property type="entry name" value="HATPase_dom"/>
</dbReference>
<dbReference type="SUPFAM" id="SSF47384">
    <property type="entry name" value="Homodimeric domain of signal transducing histidine kinase"/>
    <property type="match status" value="1"/>
</dbReference>
<dbReference type="Gene3D" id="1.10.287.130">
    <property type="match status" value="1"/>
</dbReference>
<proteinExistence type="predicted"/>
<dbReference type="EMBL" id="CP032419">
    <property type="protein sequence ID" value="AYC34166.1"/>
    <property type="molecule type" value="Genomic_DNA"/>
</dbReference>
<reference evidence="15" key="1">
    <citation type="submission" date="2018-09" db="EMBL/GenBank/DDBJ databases">
        <authorList>
            <person name="Zhu H."/>
        </authorList>
    </citation>
    <scope>NUCLEOTIDE SEQUENCE [LARGE SCALE GENOMIC DNA]</scope>
    <source>
        <strain evidence="15">K2W31S-8</strain>
    </source>
</reference>
<dbReference type="EC" id="2.7.13.3" evidence="3"/>
<dbReference type="SMART" id="SM00387">
    <property type="entry name" value="HATPase_c"/>
    <property type="match status" value="1"/>
</dbReference>
<dbReference type="PROSITE" id="PS50885">
    <property type="entry name" value="HAMP"/>
    <property type="match status" value="1"/>
</dbReference>
<feature type="transmembrane region" description="Helical" evidence="11">
    <location>
        <begin position="12"/>
        <end position="31"/>
    </location>
</feature>
<dbReference type="SUPFAM" id="SSF55874">
    <property type="entry name" value="ATPase domain of HSP90 chaperone/DNA topoisomerase II/histidine kinase"/>
    <property type="match status" value="1"/>
</dbReference>
<evidence type="ECO:0000256" key="11">
    <source>
        <dbReference type="SAM" id="Phobius"/>
    </source>
</evidence>
<dbReference type="InterPro" id="IPR003660">
    <property type="entry name" value="HAMP_dom"/>
</dbReference>
<keyword evidence="6 11" id="KW-0812">Transmembrane</keyword>
<dbReference type="OrthoDB" id="9121563at2"/>
<dbReference type="CDD" id="cd00082">
    <property type="entry name" value="HisKA"/>
    <property type="match status" value="1"/>
</dbReference>
<feature type="domain" description="Histidine kinase" evidence="12">
    <location>
        <begin position="218"/>
        <end position="423"/>
    </location>
</feature>
<dbReference type="RefSeq" id="WP_119894819.1">
    <property type="nucleotide sequence ID" value="NZ_CP032419.1"/>
</dbReference>
<evidence type="ECO:0000256" key="10">
    <source>
        <dbReference type="ARBA" id="ARBA00023136"/>
    </source>
</evidence>
<keyword evidence="9" id="KW-0902">Two-component regulatory system</keyword>
<dbReference type="InterPro" id="IPR003661">
    <property type="entry name" value="HisK_dim/P_dom"/>
</dbReference>
<dbReference type="InterPro" id="IPR050428">
    <property type="entry name" value="TCS_sensor_his_kinase"/>
</dbReference>
<evidence type="ECO:0000256" key="6">
    <source>
        <dbReference type="ARBA" id="ARBA00022692"/>
    </source>
</evidence>
<evidence type="ECO:0000256" key="1">
    <source>
        <dbReference type="ARBA" id="ARBA00000085"/>
    </source>
</evidence>
<comment type="subcellular location">
    <subcellularLocation>
        <location evidence="2">Membrane</location>
    </subcellularLocation>
</comment>
<dbReference type="PANTHER" id="PTHR45436">
    <property type="entry name" value="SENSOR HISTIDINE KINASE YKOH"/>
    <property type="match status" value="1"/>
</dbReference>
<evidence type="ECO:0000256" key="3">
    <source>
        <dbReference type="ARBA" id="ARBA00012438"/>
    </source>
</evidence>
<dbReference type="SMART" id="SM00304">
    <property type="entry name" value="HAMP"/>
    <property type="match status" value="1"/>
</dbReference>
<keyword evidence="10 11" id="KW-0472">Membrane</keyword>
<gene>
    <name evidence="14" type="ORF">D3880_18155</name>
</gene>
<sequence length="423" mass="47477">MEFKHSLSRRIVIAFVLMSTLVAGTFALGIVEAVHVVEERLISRELGGDLDRLLRMETMDDWRQRPEPEQLFYFTGGQYGFGLPDDLKGLGPGFHEVFRGELSYHGFVRVVDGRRYVLLQDQSEFEKRERVLFAVVLVGFLLSIALALVLGWLLARKVIEPVVRLSRQVRHRDQLLALAPPLEPDYAEDEVGQLAAAFDTTLGLLRHALTRERLFTSDVSHELRTPLMVLASSCELLLENSTLDPRARAQVERIARATQEMRELVQTFLTLARAQQDDADSLPEISLGSIADELVEQWREPIESKGLQLDYQHGEALQGKFNPTLLRTVMGNLLRNAWHYTDHGRISLGLLSNGFVIEDTGVGIPESQREAVFQPFVRGGEQRGDGLGLGLSLVQRICESQGWTVQLAAVEPSGCRFRVELVG</sequence>
<dbReference type="InterPro" id="IPR005467">
    <property type="entry name" value="His_kinase_dom"/>
</dbReference>
<dbReference type="InterPro" id="IPR036097">
    <property type="entry name" value="HisK_dim/P_sf"/>
</dbReference>
<evidence type="ECO:0000256" key="4">
    <source>
        <dbReference type="ARBA" id="ARBA00022553"/>
    </source>
</evidence>
<keyword evidence="8 11" id="KW-1133">Transmembrane helix</keyword>
<dbReference type="SMART" id="SM00388">
    <property type="entry name" value="HisKA"/>
    <property type="match status" value="1"/>
</dbReference>
<accession>A0A385Z4U7</accession>
<evidence type="ECO:0000259" key="12">
    <source>
        <dbReference type="PROSITE" id="PS50109"/>
    </source>
</evidence>
<dbReference type="Gene3D" id="6.10.340.10">
    <property type="match status" value="1"/>
</dbReference>
<comment type="catalytic activity">
    <reaction evidence="1">
        <text>ATP + protein L-histidine = ADP + protein N-phospho-L-histidine.</text>
        <dbReference type="EC" id="2.7.13.3"/>
    </reaction>
</comment>
<dbReference type="Proteomes" id="UP000265560">
    <property type="component" value="Chromosome"/>
</dbReference>
<evidence type="ECO:0000256" key="9">
    <source>
        <dbReference type="ARBA" id="ARBA00023012"/>
    </source>
</evidence>
<evidence type="ECO:0000313" key="15">
    <source>
        <dbReference type="Proteomes" id="UP000265560"/>
    </source>
</evidence>
<name>A0A385Z4U7_9PSED</name>
<dbReference type="PROSITE" id="PS50109">
    <property type="entry name" value="HIS_KIN"/>
    <property type="match status" value="1"/>
</dbReference>
<organism evidence="14 15">
    <name type="scientific">Pseudomonas cavernae</name>
    <dbReference type="NCBI Taxonomy" id="2320867"/>
    <lineage>
        <taxon>Bacteria</taxon>
        <taxon>Pseudomonadati</taxon>
        <taxon>Pseudomonadota</taxon>
        <taxon>Gammaproteobacteria</taxon>
        <taxon>Pseudomonadales</taxon>
        <taxon>Pseudomonadaceae</taxon>
        <taxon>Pseudomonas</taxon>
    </lineage>
</organism>
<dbReference type="AlphaFoldDB" id="A0A385Z4U7"/>
<keyword evidence="5" id="KW-0808">Transferase</keyword>
<protein>
    <recommendedName>
        <fullName evidence="3">histidine kinase</fullName>
        <ecNumber evidence="3">2.7.13.3</ecNumber>
    </recommendedName>
</protein>
<feature type="domain" description="HAMP" evidence="13">
    <location>
        <begin position="156"/>
        <end position="210"/>
    </location>
</feature>
<keyword evidence="7" id="KW-0418">Kinase</keyword>
<dbReference type="PRINTS" id="PR00344">
    <property type="entry name" value="BCTRLSENSOR"/>
</dbReference>
<evidence type="ECO:0000259" key="13">
    <source>
        <dbReference type="PROSITE" id="PS50885"/>
    </source>
</evidence>
<feature type="transmembrane region" description="Helical" evidence="11">
    <location>
        <begin position="131"/>
        <end position="155"/>
    </location>
</feature>
<dbReference type="KEGG" id="pcav:D3880_18155"/>
<keyword evidence="15" id="KW-1185">Reference proteome</keyword>
<dbReference type="GO" id="GO:0000155">
    <property type="term" value="F:phosphorelay sensor kinase activity"/>
    <property type="evidence" value="ECO:0007669"/>
    <property type="project" value="InterPro"/>
</dbReference>
<dbReference type="Pfam" id="PF00512">
    <property type="entry name" value="HisKA"/>
    <property type="match status" value="1"/>
</dbReference>
<dbReference type="Pfam" id="PF02518">
    <property type="entry name" value="HATPase_c"/>
    <property type="match status" value="1"/>
</dbReference>
<dbReference type="GO" id="GO:0005886">
    <property type="term" value="C:plasma membrane"/>
    <property type="evidence" value="ECO:0007669"/>
    <property type="project" value="TreeGrafter"/>
</dbReference>
<dbReference type="InterPro" id="IPR004358">
    <property type="entry name" value="Sig_transdc_His_kin-like_C"/>
</dbReference>
<evidence type="ECO:0000256" key="8">
    <source>
        <dbReference type="ARBA" id="ARBA00022989"/>
    </source>
</evidence>
<evidence type="ECO:0000256" key="2">
    <source>
        <dbReference type="ARBA" id="ARBA00004370"/>
    </source>
</evidence>
<keyword evidence="4" id="KW-0597">Phosphoprotein</keyword>
<dbReference type="InterPro" id="IPR036890">
    <property type="entry name" value="HATPase_C_sf"/>
</dbReference>
<evidence type="ECO:0000313" key="14">
    <source>
        <dbReference type="EMBL" id="AYC34166.1"/>
    </source>
</evidence>
<dbReference type="PANTHER" id="PTHR45436:SF16">
    <property type="entry name" value="HISTIDINE KINASE"/>
    <property type="match status" value="1"/>
</dbReference>
<evidence type="ECO:0000256" key="5">
    <source>
        <dbReference type="ARBA" id="ARBA00022679"/>
    </source>
</evidence>
<evidence type="ECO:0000256" key="7">
    <source>
        <dbReference type="ARBA" id="ARBA00022777"/>
    </source>
</evidence>
<dbReference type="Gene3D" id="3.30.565.10">
    <property type="entry name" value="Histidine kinase-like ATPase, C-terminal domain"/>
    <property type="match status" value="1"/>
</dbReference>